<dbReference type="InterPro" id="IPR011990">
    <property type="entry name" value="TPR-like_helical_dom_sf"/>
</dbReference>
<dbReference type="InterPro" id="IPR046960">
    <property type="entry name" value="PPR_At4g14850-like_plant"/>
</dbReference>
<dbReference type="FunFam" id="1.25.40.10:FF:000366">
    <property type="entry name" value="Pentatricopeptide (PPR) repeat-containing protein"/>
    <property type="match status" value="1"/>
</dbReference>
<feature type="repeat" description="PPR" evidence="2">
    <location>
        <begin position="340"/>
        <end position="370"/>
    </location>
</feature>
<dbReference type="FunFam" id="1.25.40.10:FF:000196">
    <property type="entry name" value="Pentatricopeptide repeat-containing protein At4g14850"/>
    <property type="match status" value="1"/>
</dbReference>
<feature type="repeat" description="PPR" evidence="2">
    <location>
        <begin position="66"/>
        <end position="96"/>
    </location>
</feature>
<reference evidence="3" key="2">
    <citation type="submission" date="2023-06" db="EMBL/GenBank/DDBJ databases">
        <authorList>
            <person name="Ma L."/>
            <person name="Liu K.-W."/>
            <person name="Li Z."/>
            <person name="Hsiao Y.-Y."/>
            <person name="Qi Y."/>
            <person name="Fu T."/>
            <person name="Tang G."/>
            <person name="Zhang D."/>
            <person name="Sun W.-H."/>
            <person name="Liu D.-K."/>
            <person name="Li Y."/>
            <person name="Chen G.-Z."/>
            <person name="Liu X.-D."/>
            <person name="Liao X.-Y."/>
            <person name="Jiang Y.-T."/>
            <person name="Yu X."/>
            <person name="Hao Y."/>
            <person name="Huang J."/>
            <person name="Zhao X.-W."/>
            <person name="Ke S."/>
            <person name="Chen Y.-Y."/>
            <person name="Wu W.-L."/>
            <person name="Hsu J.-L."/>
            <person name="Lin Y.-F."/>
            <person name="Huang M.-D."/>
            <person name="Li C.-Y."/>
            <person name="Huang L."/>
            <person name="Wang Z.-W."/>
            <person name="Zhao X."/>
            <person name="Zhong W.-Y."/>
            <person name="Peng D.-H."/>
            <person name="Ahmad S."/>
            <person name="Lan S."/>
            <person name="Zhang J.-S."/>
            <person name="Tsai W.-C."/>
            <person name="Van De Peer Y."/>
            <person name="Liu Z.-J."/>
        </authorList>
    </citation>
    <scope>NUCLEOTIDE SEQUENCE</scope>
    <source>
        <strain evidence="3">CP</strain>
        <tissue evidence="3">Leaves</tissue>
    </source>
</reference>
<dbReference type="InterPro" id="IPR002885">
    <property type="entry name" value="PPR_rpt"/>
</dbReference>
<feature type="repeat" description="PPR" evidence="2">
    <location>
        <begin position="472"/>
        <end position="506"/>
    </location>
</feature>
<dbReference type="FunFam" id="1.25.40.10:FF:000073">
    <property type="entry name" value="Pentatricopeptide repeat-containing protein chloroplastic"/>
    <property type="match status" value="1"/>
</dbReference>
<dbReference type="Pfam" id="PF01535">
    <property type="entry name" value="PPR"/>
    <property type="match status" value="3"/>
</dbReference>
<feature type="repeat" description="PPR" evidence="2">
    <location>
        <begin position="371"/>
        <end position="405"/>
    </location>
</feature>
<dbReference type="Pfam" id="PF13041">
    <property type="entry name" value="PPR_2"/>
    <property type="match status" value="4"/>
</dbReference>
<dbReference type="FunFam" id="1.25.40.10:FF:000344">
    <property type="entry name" value="Pentatricopeptide repeat-containing protein"/>
    <property type="match status" value="1"/>
</dbReference>
<dbReference type="FunFam" id="1.25.40.10:FF:000031">
    <property type="entry name" value="Pentatricopeptide repeat-containing protein mitochondrial"/>
    <property type="match status" value="1"/>
</dbReference>
<dbReference type="PANTHER" id="PTHR47926:SF532">
    <property type="entry name" value="PENTACOTRIPEPTIDE-REPEAT REGION OF PRORP DOMAIN-CONTAINING PROTEIN"/>
    <property type="match status" value="1"/>
</dbReference>
<sequence>MAIIPKCPLLKRLFSSSCADFRPPSQRTKDSPPTDAFESNARLKNLVKSSRLNDARNLFDGLSQRDEVTWTTIISGYINASDASEALLLFSRMRADPTVRADPFVLSAALKACALSDAYAKQGQSIHGYASKTGFARSVFVGSSLLDMYAKTGLVSASLRVFEEMPERNVVSWTALITGLGRSGRHRDAVMCFSKMWVSDVQCDSYTFASALKACADAGLLNYGREIHLQAIKSGLHSASFVASTLSTMYNKCGKPLWGIHIFETMNAHDVVSWTSIISGYVQMGSEVKALESFHRMRESGVRPNEFTFAAVVSACTGLAMIDQGLQLHAHAIRYGLGGSLSVSNAIVTMYSRMGHLDMALRVFQEMKVRDLVSWSAIITGYAQEGSIEEAFDLFSRMRREGTRPNEFTLSVLLSVCAYMAMLEQGKQVHAYVLSVGLERELMIGSALINMYSKCGCIEEASNIFHMMNVEDTVSWTTMINGYAEHGYNREAIDLFEKMLTVGLKPDHVTFIGVLNACSHVGLVDLGFHYFNSMRKKYQVNQGMEHYGCMVDLLCRAGRLDEAESMILSMPFRADEVVWSTLLQACRIHGDAECGSRTAKRILECEPDCATAHITLSNIYAALAMWSDVADVRKLMRSRGVKKEPGWSWIEIRDTVSVFVVGDQSHPWRDSIYEILDSLTAKADVVDDISELDAITV</sequence>
<dbReference type="Gene3D" id="1.25.40.10">
    <property type="entry name" value="Tetratricopeptide repeat domain"/>
    <property type="match status" value="4"/>
</dbReference>
<name>A0AAV9DDK3_ACOCL</name>
<feature type="repeat" description="PPR" evidence="2">
    <location>
        <begin position="169"/>
        <end position="203"/>
    </location>
</feature>
<dbReference type="Pfam" id="PF20431">
    <property type="entry name" value="E_motif"/>
    <property type="match status" value="1"/>
</dbReference>
<dbReference type="EMBL" id="JAUJYO010000014">
    <property type="protein sequence ID" value="KAK1299024.1"/>
    <property type="molecule type" value="Genomic_DNA"/>
</dbReference>
<comment type="caution">
    <text evidence="3">The sequence shown here is derived from an EMBL/GenBank/DDBJ whole genome shotgun (WGS) entry which is preliminary data.</text>
</comment>
<protein>
    <submittedName>
        <fullName evidence="3">Pentatricopeptide repeat-containing protein</fullName>
    </submittedName>
</protein>
<dbReference type="InterPro" id="IPR046848">
    <property type="entry name" value="E_motif"/>
</dbReference>
<gene>
    <name evidence="3" type="primary">PCMP-E43</name>
    <name evidence="3" type="ORF">QJS10_CPB14g00037</name>
</gene>
<dbReference type="GO" id="GO:0009451">
    <property type="term" value="P:RNA modification"/>
    <property type="evidence" value="ECO:0007669"/>
    <property type="project" value="InterPro"/>
</dbReference>
<evidence type="ECO:0000256" key="2">
    <source>
        <dbReference type="PROSITE-ProRule" id="PRU00708"/>
    </source>
</evidence>
<keyword evidence="1" id="KW-0677">Repeat</keyword>
<dbReference type="GO" id="GO:0003723">
    <property type="term" value="F:RNA binding"/>
    <property type="evidence" value="ECO:0007669"/>
    <property type="project" value="InterPro"/>
</dbReference>
<organism evidence="3 4">
    <name type="scientific">Acorus calamus</name>
    <name type="common">Sweet flag</name>
    <dbReference type="NCBI Taxonomy" id="4465"/>
    <lineage>
        <taxon>Eukaryota</taxon>
        <taxon>Viridiplantae</taxon>
        <taxon>Streptophyta</taxon>
        <taxon>Embryophyta</taxon>
        <taxon>Tracheophyta</taxon>
        <taxon>Spermatophyta</taxon>
        <taxon>Magnoliopsida</taxon>
        <taxon>Liliopsida</taxon>
        <taxon>Acoraceae</taxon>
        <taxon>Acorus</taxon>
    </lineage>
</organism>
<proteinExistence type="predicted"/>
<dbReference type="PANTHER" id="PTHR47926">
    <property type="entry name" value="PENTATRICOPEPTIDE REPEAT-CONTAINING PROTEIN"/>
    <property type="match status" value="1"/>
</dbReference>
<dbReference type="Proteomes" id="UP001180020">
    <property type="component" value="Unassembled WGS sequence"/>
</dbReference>
<evidence type="ECO:0000256" key="1">
    <source>
        <dbReference type="ARBA" id="ARBA00022737"/>
    </source>
</evidence>
<evidence type="ECO:0000313" key="3">
    <source>
        <dbReference type="EMBL" id="KAK1299024.1"/>
    </source>
</evidence>
<dbReference type="AlphaFoldDB" id="A0AAV9DDK3"/>
<keyword evidence="4" id="KW-1185">Reference proteome</keyword>
<feature type="repeat" description="PPR" evidence="2">
    <location>
        <begin position="270"/>
        <end position="304"/>
    </location>
</feature>
<dbReference type="PROSITE" id="PS51375">
    <property type="entry name" value="PPR"/>
    <property type="match status" value="6"/>
</dbReference>
<evidence type="ECO:0000313" key="4">
    <source>
        <dbReference type="Proteomes" id="UP001180020"/>
    </source>
</evidence>
<dbReference type="NCBIfam" id="TIGR00756">
    <property type="entry name" value="PPR"/>
    <property type="match status" value="7"/>
</dbReference>
<accession>A0AAV9DDK3</accession>
<reference evidence="3" key="1">
    <citation type="journal article" date="2023" name="Nat. Commun.">
        <title>Diploid and tetraploid genomes of Acorus and the evolution of monocots.</title>
        <authorList>
            <person name="Ma L."/>
            <person name="Liu K.W."/>
            <person name="Li Z."/>
            <person name="Hsiao Y.Y."/>
            <person name="Qi Y."/>
            <person name="Fu T."/>
            <person name="Tang G.D."/>
            <person name="Zhang D."/>
            <person name="Sun W.H."/>
            <person name="Liu D.K."/>
            <person name="Li Y."/>
            <person name="Chen G.Z."/>
            <person name="Liu X.D."/>
            <person name="Liao X.Y."/>
            <person name="Jiang Y.T."/>
            <person name="Yu X."/>
            <person name="Hao Y."/>
            <person name="Huang J."/>
            <person name="Zhao X.W."/>
            <person name="Ke S."/>
            <person name="Chen Y.Y."/>
            <person name="Wu W.L."/>
            <person name="Hsu J.L."/>
            <person name="Lin Y.F."/>
            <person name="Huang M.D."/>
            <person name="Li C.Y."/>
            <person name="Huang L."/>
            <person name="Wang Z.W."/>
            <person name="Zhao X."/>
            <person name="Zhong W.Y."/>
            <person name="Peng D.H."/>
            <person name="Ahmad S."/>
            <person name="Lan S."/>
            <person name="Zhang J.S."/>
            <person name="Tsai W.C."/>
            <person name="Van de Peer Y."/>
            <person name="Liu Z.J."/>
        </authorList>
    </citation>
    <scope>NUCLEOTIDE SEQUENCE</scope>
    <source>
        <strain evidence="3">CP</strain>
    </source>
</reference>